<dbReference type="RefSeq" id="WP_163803144.1">
    <property type="nucleotide sequence ID" value="NZ_AP022620.1"/>
</dbReference>
<dbReference type="Pfam" id="PF13577">
    <property type="entry name" value="SnoaL_4"/>
    <property type="match status" value="1"/>
</dbReference>
<proteinExistence type="predicted"/>
<evidence type="ECO:0000313" key="2">
    <source>
        <dbReference type="EMBL" id="BBZ75558.1"/>
    </source>
</evidence>
<evidence type="ECO:0000313" key="3">
    <source>
        <dbReference type="Proteomes" id="UP000467249"/>
    </source>
</evidence>
<feature type="domain" description="SnoaL-like" evidence="1">
    <location>
        <begin position="12"/>
        <end position="128"/>
    </location>
</feature>
<accession>A0A6N4W4U5</accession>
<keyword evidence="3" id="KW-1185">Reference proteome</keyword>
<sequence>MPQDDIVSRLTAIEDRLAIGQLPIRYALAVDGRDIDAWVGLFVPDVDCGRHGRGREALREFITPQVKTFYRSIHLICGHRIELIDDRTARGKTYCRAEHEVGDKWEVMAICYDDRYAKIDGQWFFQRRLEQHWYTADQLSRPQEAQGFVDWHRDVKPALPHAFPTWGSFWSDTDTESVTAQR</sequence>
<dbReference type="Gene3D" id="3.10.450.50">
    <property type="match status" value="1"/>
</dbReference>
<dbReference type="EMBL" id="AP022620">
    <property type="protein sequence ID" value="BBZ75558.1"/>
    <property type="molecule type" value="Genomic_DNA"/>
</dbReference>
<name>A0A6N4W4U5_9MYCO</name>
<gene>
    <name evidence="2" type="ORF">MANY_08950</name>
</gene>
<dbReference type="CDD" id="cd00531">
    <property type="entry name" value="NTF2_like"/>
    <property type="match status" value="1"/>
</dbReference>
<dbReference type="InterPro" id="IPR032710">
    <property type="entry name" value="NTF2-like_dom_sf"/>
</dbReference>
<dbReference type="Proteomes" id="UP000467249">
    <property type="component" value="Chromosome"/>
</dbReference>
<evidence type="ECO:0000259" key="1">
    <source>
        <dbReference type="Pfam" id="PF13577"/>
    </source>
</evidence>
<dbReference type="AlphaFoldDB" id="A0A6N4W4U5"/>
<dbReference type="KEGG" id="many:MANY_08950"/>
<reference evidence="2 3" key="1">
    <citation type="journal article" date="2019" name="Emerg. Microbes Infect.">
        <title>Comprehensive subspecies identification of 175 nontuberculous mycobacteria species based on 7547 genomic profiles.</title>
        <authorList>
            <person name="Matsumoto Y."/>
            <person name="Kinjo T."/>
            <person name="Motooka D."/>
            <person name="Nabeya D."/>
            <person name="Jung N."/>
            <person name="Uechi K."/>
            <person name="Horii T."/>
            <person name="Iida T."/>
            <person name="Fujita J."/>
            <person name="Nakamura S."/>
        </authorList>
    </citation>
    <scope>NUCLEOTIDE SEQUENCE [LARGE SCALE GENOMIC DNA]</scope>
    <source>
        <strain evidence="2 3">JCM 30275</strain>
    </source>
</reference>
<dbReference type="InterPro" id="IPR037401">
    <property type="entry name" value="SnoaL-like"/>
</dbReference>
<protein>
    <submittedName>
        <fullName evidence="2">Polyketide cyclase</fullName>
    </submittedName>
</protein>
<organism evidence="2 3">
    <name type="scientific">Mycolicibacterium anyangense</name>
    <dbReference type="NCBI Taxonomy" id="1431246"/>
    <lineage>
        <taxon>Bacteria</taxon>
        <taxon>Bacillati</taxon>
        <taxon>Actinomycetota</taxon>
        <taxon>Actinomycetes</taxon>
        <taxon>Mycobacteriales</taxon>
        <taxon>Mycobacteriaceae</taxon>
        <taxon>Mycolicibacterium</taxon>
    </lineage>
</organism>
<dbReference type="SUPFAM" id="SSF54427">
    <property type="entry name" value="NTF2-like"/>
    <property type="match status" value="1"/>
</dbReference>